<comment type="cofactor">
    <cofactor evidence="1 7">
        <name>L-ascorbate</name>
        <dbReference type="ChEBI" id="CHEBI:38290"/>
    </cofactor>
</comment>
<evidence type="ECO:0000256" key="1">
    <source>
        <dbReference type="ARBA" id="ARBA00001961"/>
    </source>
</evidence>
<dbReference type="EMBL" id="LAZL01000009">
    <property type="protein sequence ID" value="KMT65804.1"/>
    <property type="molecule type" value="Genomic_DNA"/>
</dbReference>
<evidence type="ECO:0000256" key="5">
    <source>
        <dbReference type="ARBA" id="ARBA00023002"/>
    </source>
</evidence>
<dbReference type="GO" id="GO:0031418">
    <property type="term" value="F:L-ascorbic acid binding"/>
    <property type="evidence" value="ECO:0007669"/>
    <property type="project" value="UniProtKB-KW"/>
</dbReference>
<dbReference type="InterPro" id="IPR044862">
    <property type="entry name" value="Pro_4_hyd_alph_FE2OG_OXY"/>
</dbReference>
<gene>
    <name evidence="9" type="ORF">XM47_07345</name>
</gene>
<dbReference type="GO" id="GO:0006879">
    <property type="term" value="P:intracellular iron ion homeostasis"/>
    <property type="evidence" value="ECO:0007669"/>
    <property type="project" value="TreeGrafter"/>
</dbReference>
<dbReference type="GO" id="GO:0006974">
    <property type="term" value="P:DNA damage response"/>
    <property type="evidence" value="ECO:0007669"/>
    <property type="project" value="TreeGrafter"/>
</dbReference>
<dbReference type="PANTHER" id="PTHR41536:SF1">
    <property type="entry name" value="PKHD-TYPE HYDROXYLASE YBIX"/>
    <property type="match status" value="1"/>
</dbReference>
<dbReference type="InterPro" id="IPR006620">
    <property type="entry name" value="Pro_4_hyd_alph"/>
</dbReference>
<dbReference type="Gene3D" id="2.60.120.620">
    <property type="entry name" value="q2cbj1_9rhob like domain"/>
    <property type="match status" value="1"/>
</dbReference>
<dbReference type="Gene3D" id="4.10.860.20">
    <property type="entry name" value="Rabenosyn, Rab binding domain"/>
    <property type="match status" value="1"/>
</dbReference>
<dbReference type="PANTHER" id="PTHR41536">
    <property type="entry name" value="PKHD-TYPE HYDROXYLASE YBIX"/>
    <property type="match status" value="1"/>
</dbReference>
<feature type="binding site" evidence="7">
    <location>
        <position position="158"/>
    </location>
    <ligand>
        <name>Fe cation</name>
        <dbReference type="ChEBI" id="CHEBI:24875"/>
    </ligand>
</feature>
<dbReference type="PATRIC" id="fig|1513271.3.peg.1504"/>
<evidence type="ECO:0000256" key="2">
    <source>
        <dbReference type="ARBA" id="ARBA00022723"/>
    </source>
</evidence>
<comment type="caution">
    <text evidence="9">The sequence shown here is derived from an EMBL/GenBank/DDBJ whole genome shotgun (WGS) entry which is preliminary data.</text>
</comment>
<evidence type="ECO:0000256" key="4">
    <source>
        <dbReference type="ARBA" id="ARBA00022964"/>
    </source>
</evidence>
<dbReference type="PROSITE" id="PS51471">
    <property type="entry name" value="FE2OG_OXY"/>
    <property type="match status" value="1"/>
</dbReference>
<evidence type="ECO:0000313" key="10">
    <source>
        <dbReference type="Proteomes" id="UP000037600"/>
    </source>
</evidence>
<sequence>MVLIEQLLTKQEVSVIRQHLDQVPWLDGKGTAMGMAAEVKNNGQADTNNQTVQQLANSLLAKYGDTAKLVSAVLPHKIFPPCFNRYSSGETYGFHVDAAVMRMPNSAEVLRSDMSMTLFLSEPEEYEGGELVIQTEFGEQSIKPRAGDAVTYPSSSLHKVTPVTSGVRIAAITWMQSMVQDTHIRELLYELDQNIQQLLSNDAVPRAQLDSLHHVYHNLIRKHASI</sequence>
<dbReference type="InterPro" id="IPR005123">
    <property type="entry name" value="Oxoglu/Fe-dep_dioxygenase_dom"/>
</dbReference>
<evidence type="ECO:0000256" key="7">
    <source>
        <dbReference type="HAMAP-Rule" id="MF_00657"/>
    </source>
</evidence>
<dbReference type="NCBIfam" id="NF003975">
    <property type="entry name" value="PRK05467.1-4"/>
    <property type="match status" value="1"/>
</dbReference>
<dbReference type="InterPro" id="IPR023550">
    <property type="entry name" value="PKHD_hydroxylase"/>
</dbReference>
<organism evidence="9 10">
    <name type="scientific">Catenovulum maritimum</name>
    <dbReference type="NCBI Taxonomy" id="1513271"/>
    <lineage>
        <taxon>Bacteria</taxon>
        <taxon>Pseudomonadati</taxon>
        <taxon>Pseudomonadota</taxon>
        <taxon>Gammaproteobacteria</taxon>
        <taxon>Alteromonadales</taxon>
        <taxon>Alteromonadaceae</taxon>
        <taxon>Catenovulum</taxon>
    </lineage>
</organism>
<dbReference type="InterPro" id="IPR041097">
    <property type="entry name" value="PKHD_C"/>
</dbReference>
<name>A0A0J8GX09_9ALTE</name>
<feature type="binding site" evidence="7">
    <location>
        <position position="95"/>
    </location>
    <ligand>
        <name>Fe cation</name>
        <dbReference type="ChEBI" id="CHEBI:24875"/>
    </ligand>
</feature>
<reference evidence="9 10" key="1">
    <citation type="submission" date="2015-04" db="EMBL/GenBank/DDBJ databases">
        <title>Draft Genome Sequence of the Novel Agar-Digesting Marine Bacterium Q1.</title>
        <authorList>
            <person name="Li Y."/>
            <person name="Li D."/>
            <person name="Chen G."/>
            <person name="Du Z."/>
        </authorList>
    </citation>
    <scope>NUCLEOTIDE SEQUENCE [LARGE SCALE GENOMIC DNA]</scope>
    <source>
        <strain evidence="9 10">Q1</strain>
    </source>
</reference>
<dbReference type="HAMAP" id="MF_00657">
    <property type="entry name" value="Hydroxyl_YbiX"/>
    <property type="match status" value="1"/>
</dbReference>
<keyword evidence="4 7" id="KW-0223">Dioxygenase</keyword>
<keyword evidence="2 7" id="KW-0479">Metal-binding</keyword>
<evidence type="ECO:0000256" key="6">
    <source>
        <dbReference type="ARBA" id="ARBA00023004"/>
    </source>
</evidence>
<dbReference type="GO" id="GO:0016706">
    <property type="term" value="F:2-oxoglutarate-dependent dioxygenase activity"/>
    <property type="evidence" value="ECO:0007669"/>
    <property type="project" value="UniProtKB-UniRule"/>
</dbReference>
<proteinExistence type="inferred from homology"/>
<keyword evidence="5 7" id="KW-0560">Oxidoreductase</keyword>
<feature type="binding site" evidence="7">
    <location>
        <position position="168"/>
    </location>
    <ligand>
        <name>2-oxoglutarate</name>
        <dbReference type="ChEBI" id="CHEBI:16810"/>
    </ligand>
</feature>
<comment type="cofactor">
    <cofactor evidence="7">
        <name>Fe(2+)</name>
        <dbReference type="ChEBI" id="CHEBI:29033"/>
    </cofactor>
    <text evidence="7">Binds 1 Fe(2+) ion per subunit.</text>
</comment>
<feature type="binding site" evidence="7">
    <location>
        <position position="97"/>
    </location>
    <ligand>
        <name>Fe cation</name>
        <dbReference type="ChEBI" id="CHEBI:24875"/>
    </ligand>
</feature>
<dbReference type="RefSeq" id="WP_048691201.1">
    <property type="nucleotide sequence ID" value="NZ_KQ130486.1"/>
</dbReference>
<dbReference type="NCBIfam" id="NF003974">
    <property type="entry name" value="PRK05467.1-3"/>
    <property type="match status" value="1"/>
</dbReference>
<dbReference type="Pfam" id="PF13640">
    <property type="entry name" value="2OG-FeII_Oxy_3"/>
    <property type="match status" value="1"/>
</dbReference>
<feature type="domain" description="Fe2OG dioxygenase" evidence="8">
    <location>
        <begin position="77"/>
        <end position="177"/>
    </location>
</feature>
<protein>
    <submittedName>
        <fullName evidence="9">Hydroxylase</fullName>
    </submittedName>
</protein>
<dbReference type="STRING" id="1513271.XM47_07345"/>
<evidence type="ECO:0000256" key="3">
    <source>
        <dbReference type="ARBA" id="ARBA00022896"/>
    </source>
</evidence>
<keyword evidence="3 7" id="KW-0847">Vitamin C</keyword>
<dbReference type="Pfam" id="PF18331">
    <property type="entry name" value="PKHD_C"/>
    <property type="match status" value="1"/>
</dbReference>
<dbReference type="GO" id="GO:0005506">
    <property type="term" value="F:iron ion binding"/>
    <property type="evidence" value="ECO:0007669"/>
    <property type="project" value="UniProtKB-UniRule"/>
</dbReference>
<keyword evidence="6 7" id="KW-0408">Iron</keyword>
<evidence type="ECO:0000313" key="9">
    <source>
        <dbReference type="EMBL" id="KMT65804.1"/>
    </source>
</evidence>
<dbReference type="Proteomes" id="UP000037600">
    <property type="component" value="Unassembled WGS sequence"/>
</dbReference>
<evidence type="ECO:0000259" key="8">
    <source>
        <dbReference type="PROSITE" id="PS51471"/>
    </source>
</evidence>
<keyword evidence="10" id="KW-1185">Reference proteome</keyword>
<dbReference type="OrthoDB" id="9812472at2"/>
<dbReference type="AlphaFoldDB" id="A0A0J8GX09"/>
<accession>A0A0J8GX09</accession>
<dbReference type="SMART" id="SM00702">
    <property type="entry name" value="P4Hc"/>
    <property type="match status" value="1"/>
</dbReference>